<protein>
    <submittedName>
        <fullName evidence="1">Uncharacterized protein</fullName>
    </submittedName>
</protein>
<proteinExistence type="predicted"/>
<sequence length="18" mass="2071">MEIQLGSPKLRRKGEESI</sequence>
<organism evidence="1">
    <name type="scientific">Anguilla anguilla</name>
    <name type="common">European freshwater eel</name>
    <name type="synonym">Muraena anguilla</name>
    <dbReference type="NCBI Taxonomy" id="7936"/>
    <lineage>
        <taxon>Eukaryota</taxon>
        <taxon>Metazoa</taxon>
        <taxon>Chordata</taxon>
        <taxon>Craniata</taxon>
        <taxon>Vertebrata</taxon>
        <taxon>Euteleostomi</taxon>
        <taxon>Actinopterygii</taxon>
        <taxon>Neopterygii</taxon>
        <taxon>Teleostei</taxon>
        <taxon>Anguilliformes</taxon>
        <taxon>Anguillidae</taxon>
        <taxon>Anguilla</taxon>
    </lineage>
</organism>
<dbReference type="EMBL" id="GBXM01029266">
    <property type="protein sequence ID" value="JAH79311.1"/>
    <property type="molecule type" value="Transcribed_RNA"/>
</dbReference>
<accession>A0A0E9VMS9</accession>
<name>A0A0E9VMS9_ANGAN</name>
<reference evidence="1" key="1">
    <citation type="submission" date="2014-11" db="EMBL/GenBank/DDBJ databases">
        <authorList>
            <person name="Amaro Gonzalez C."/>
        </authorList>
    </citation>
    <scope>NUCLEOTIDE SEQUENCE</scope>
</reference>
<evidence type="ECO:0000313" key="1">
    <source>
        <dbReference type="EMBL" id="JAH79311.1"/>
    </source>
</evidence>
<dbReference type="AlphaFoldDB" id="A0A0E9VMS9"/>
<reference evidence="1" key="2">
    <citation type="journal article" date="2015" name="Fish Shellfish Immunol.">
        <title>Early steps in the European eel (Anguilla anguilla)-Vibrio vulnificus interaction in the gills: Role of the RtxA13 toxin.</title>
        <authorList>
            <person name="Callol A."/>
            <person name="Pajuelo D."/>
            <person name="Ebbesson L."/>
            <person name="Teles M."/>
            <person name="MacKenzie S."/>
            <person name="Amaro C."/>
        </authorList>
    </citation>
    <scope>NUCLEOTIDE SEQUENCE</scope>
</reference>